<keyword evidence="2" id="KW-1185">Reference proteome</keyword>
<dbReference type="Proteomes" id="UP000552615">
    <property type="component" value="Unassembled WGS sequence"/>
</dbReference>
<proteinExistence type="predicted"/>
<protein>
    <submittedName>
        <fullName evidence="1">Uncharacterized protein</fullName>
    </submittedName>
</protein>
<sequence length="171" mass="17510">MTTSTTSSTTIKDLKSLAQQALTKQIEIIKNSPENSPVNMANKALLSFDDSTSVWAAGGTLEAGGLVYYGVSCTLALTNITNVKAVEFEAHGWGAVAAVIECEVAGAFVVDPSTVAGNCEWAIVAGAIEEGAVSLTLMTESGSLIGTFAGVAEGVGAFTWGKDNGDLKVSE</sequence>
<dbReference type="EMBL" id="JABBGF010000001">
    <property type="protein sequence ID" value="NML56706.1"/>
    <property type="molecule type" value="Genomic_DNA"/>
</dbReference>
<organism evidence="1 2">
    <name type="scientific">Chryseobacterium cheonjiense</name>
    <dbReference type="NCBI Taxonomy" id="2728845"/>
    <lineage>
        <taxon>Bacteria</taxon>
        <taxon>Pseudomonadati</taxon>
        <taxon>Bacteroidota</taxon>
        <taxon>Flavobacteriia</taxon>
        <taxon>Flavobacteriales</taxon>
        <taxon>Weeksellaceae</taxon>
        <taxon>Chryseobacterium group</taxon>
        <taxon>Chryseobacterium</taxon>
    </lineage>
</organism>
<comment type="caution">
    <text evidence="1">The sequence shown here is derived from an EMBL/GenBank/DDBJ whole genome shotgun (WGS) entry which is preliminary data.</text>
</comment>
<name>A0A7Y0A4Z4_9FLAO</name>
<accession>A0A7Y0A4Z4</accession>
<dbReference type="RefSeq" id="WP_169230082.1">
    <property type="nucleotide sequence ID" value="NZ_JABBGF010000001.1"/>
</dbReference>
<reference evidence="1 2" key="1">
    <citation type="submission" date="2020-04" db="EMBL/GenBank/DDBJ databases">
        <title>Chryseobacterium sp. RJ-7-14 sp. nov., isolated from Jeju soil.</title>
        <authorList>
            <person name="Dahal R.H."/>
            <person name="Chaudhary D.K."/>
        </authorList>
    </citation>
    <scope>NUCLEOTIDE SEQUENCE [LARGE SCALE GENOMIC DNA]</scope>
    <source>
        <strain evidence="1 2">RJ-7-14</strain>
    </source>
</reference>
<gene>
    <name evidence="1" type="ORF">HHL20_05050</name>
</gene>
<dbReference type="AlphaFoldDB" id="A0A7Y0A4Z4"/>
<evidence type="ECO:0000313" key="2">
    <source>
        <dbReference type="Proteomes" id="UP000552615"/>
    </source>
</evidence>
<evidence type="ECO:0000313" key="1">
    <source>
        <dbReference type="EMBL" id="NML56706.1"/>
    </source>
</evidence>